<dbReference type="Proteomes" id="UP000189286">
    <property type="component" value="Unassembled WGS sequence"/>
</dbReference>
<sequence length="484" mass="52061">MSGYHLQDHELFKTGYFAAGKWQQGGATFEVVNPATGELIASVAKAGKKETQAAIDAAYAAFPAWKRKTAKERSEILYRWYELILENKRYLAELMTAEQGKPVQEAEGEVVYAANFIQWFAEQGKRVNGEIIPPAKSGSKIYATREPVGVVVAITPWNFPLAMLTRKLGPALAAGCTGVIKPANNTPLSAFALLALAQQAGVPDGVLNGVAGDTQAISDTVMASDKVRKISFTGSTAVGKTLVRNAADTMKKVSMELGGNAPYIVFDDADIQAAVKGAIANRFRNAGQVCVSANRFYIQDGVYDEFVSLLAEEVKKLKVGNGMDDGVVLGPLIDDAAVEKVEKHVNDAVEKGGKTLVGGKRHKLGHSFFEPTVIVDANEAMLLAQEETFGPVAPCFRFKTEEEVIERANNTPFGLAAYFYSQNLQRVFRVAEALESGMIGINECAVSTELAPFGGVKESGLGREGSVLGLDEFLEVKTWHLGGL</sequence>
<comment type="caution">
    <text evidence="6">The sequence shown here is derived from an EMBL/GenBank/DDBJ whole genome shotgun (WGS) entry which is preliminary data.</text>
</comment>
<dbReference type="FunFam" id="3.40.605.10:FF:000005">
    <property type="entry name" value="Succinate-semialdehyde dehydrogenase I"/>
    <property type="match status" value="1"/>
</dbReference>
<feature type="domain" description="Aldehyde dehydrogenase" evidence="5">
    <location>
        <begin position="25"/>
        <end position="478"/>
    </location>
</feature>
<dbReference type="RefSeq" id="WP_039354576.1">
    <property type="nucleotide sequence ID" value="NZ_JRMH01000001.1"/>
</dbReference>
<dbReference type="GO" id="GO:0004777">
    <property type="term" value="F:succinate-semialdehyde dehydrogenase (NAD+) activity"/>
    <property type="evidence" value="ECO:0007669"/>
    <property type="project" value="TreeGrafter"/>
</dbReference>
<dbReference type="PANTHER" id="PTHR43353:SF5">
    <property type="entry name" value="SUCCINATE-SEMIALDEHYDE DEHYDROGENASE, MITOCHONDRIAL"/>
    <property type="match status" value="1"/>
</dbReference>
<dbReference type="InterPro" id="IPR016161">
    <property type="entry name" value="Ald_DH/histidinol_DH"/>
</dbReference>
<reference evidence="7" key="1">
    <citation type="submission" date="2016-11" db="EMBL/GenBank/DDBJ databases">
        <authorList>
            <person name="Panda P."/>
            <person name="Visnovsky S."/>
            <person name="Pitman A."/>
        </authorList>
    </citation>
    <scope>NUCLEOTIDE SEQUENCE [LARGE SCALE GENOMIC DNA]</scope>
    <source>
        <strain evidence="7">ICMP 9972</strain>
    </source>
</reference>
<dbReference type="EMBL" id="MPUJ01000001">
    <property type="protein sequence ID" value="ONK09154.1"/>
    <property type="molecule type" value="Genomic_DNA"/>
</dbReference>
<gene>
    <name evidence="6" type="primary">gabD</name>
    <name evidence="6" type="ORF">BSK71_02685</name>
</gene>
<name>A0A1V2R9U3_9GAMM</name>
<evidence type="ECO:0000256" key="1">
    <source>
        <dbReference type="ARBA" id="ARBA00009986"/>
    </source>
</evidence>
<dbReference type="Gene3D" id="3.40.309.10">
    <property type="entry name" value="Aldehyde Dehydrogenase, Chain A, domain 2"/>
    <property type="match status" value="1"/>
</dbReference>
<dbReference type="OrthoDB" id="9812625at2"/>
<dbReference type="PROSITE" id="PS00687">
    <property type="entry name" value="ALDEHYDE_DEHYDR_GLU"/>
    <property type="match status" value="1"/>
</dbReference>
<keyword evidence="2 4" id="KW-0560">Oxidoreductase</keyword>
<feature type="active site" evidence="3">
    <location>
        <position position="256"/>
    </location>
</feature>
<dbReference type="CDD" id="cd07103">
    <property type="entry name" value="ALDH_F5_SSADH_GabD"/>
    <property type="match status" value="1"/>
</dbReference>
<dbReference type="InterPro" id="IPR016162">
    <property type="entry name" value="Ald_DH_N"/>
</dbReference>
<dbReference type="PANTHER" id="PTHR43353">
    <property type="entry name" value="SUCCINATE-SEMIALDEHYDE DEHYDROGENASE, MITOCHONDRIAL"/>
    <property type="match status" value="1"/>
</dbReference>
<dbReference type="NCBIfam" id="TIGR01780">
    <property type="entry name" value="SSADH"/>
    <property type="match status" value="1"/>
</dbReference>
<dbReference type="AlphaFoldDB" id="A0A1V2R9U3"/>
<dbReference type="InterPro" id="IPR010102">
    <property type="entry name" value="Succ_semiAld_DH"/>
</dbReference>
<evidence type="ECO:0000313" key="7">
    <source>
        <dbReference type="Proteomes" id="UP000189286"/>
    </source>
</evidence>
<evidence type="ECO:0000256" key="2">
    <source>
        <dbReference type="ARBA" id="ARBA00023002"/>
    </source>
</evidence>
<dbReference type="InterPro" id="IPR015590">
    <property type="entry name" value="Aldehyde_DH_dom"/>
</dbReference>
<protein>
    <submittedName>
        <fullName evidence="6">Succinate-semialdehyde dehydrogenase (NADP(+))</fullName>
    </submittedName>
</protein>
<accession>A0A1V2R9U3</accession>
<organism evidence="6 7">
    <name type="scientific">Pectobacterium actinidiae</name>
    <dbReference type="NCBI Taxonomy" id="1507808"/>
    <lineage>
        <taxon>Bacteria</taxon>
        <taxon>Pseudomonadati</taxon>
        <taxon>Pseudomonadota</taxon>
        <taxon>Gammaproteobacteria</taxon>
        <taxon>Enterobacterales</taxon>
        <taxon>Pectobacteriaceae</taxon>
        <taxon>Pectobacterium</taxon>
    </lineage>
</organism>
<evidence type="ECO:0000256" key="4">
    <source>
        <dbReference type="RuleBase" id="RU003345"/>
    </source>
</evidence>
<dbReference type="InterPro" id="IPR029510">
    <property type="entry name" value="Ald_DH_CS_GLU"/>
</dbReference>
<dbReference type="GO" id="GO:0009450">
    <property type="term" value="P:gamma-aminobutyric acid catabolic process"/>
    <property type="evidence" value="ECO:0007669"/>
    <property type="project" value="InterPro"/>
</dbReference>
<proteinExistence type="inferred from homology"/>
<dbReference type="InterPro" id="IPR050740">
    <property type="entry name" value="Aldehyde_DH_Superfamily"/>
</dbReference>
<dbReference type="Pfam" id="PF00171">
    <property type="entry name" value="Aldedh"/>
    <property type="match status" value="1"/>
</dbReference>
<dbReference type="SUPFAM" id="SSF53720">
    <property type="entry name" value="ALDH-like"/>
    <property type="match status" value="1"/>
</dbReference>
<evidence type="ECO:0000313" key="6">
    <source>
        <dbReference type="EMBL" id="ONK09154.1"/>
    </source>
</evidence>
<evidence type="ECO:0000256" key="3">
    <source>
        <dbReference type="PROSITE-ProRule" id="PRU10007"/>
    </source>
</evidence>
<dbReference type="InterPro" id="IPR016163">
    <property type="entry name" value="Ald_DH_C"/>
</dbReference>
<evidence type="ECO:0000259" key="5">
    <source>
        <dbReference type="Pfam" id="PF00171"/>
    </source>
</evidence>
<dbReference type="Gene3D" id="3.40.605.10">
    <property type="entry name" value="Aldehyde Dehydrogenase, Chain A, domain 1"/>
    <property type="match status" value="1"/>
</dbReference>
<comment type="similarity">
    <text evidence="1 4">Belongs to the aldehyde dehydrogenase family.</text>
</comment>
<dbReference type="FunFam" id="3.40.309.10:FF:000004">
    <property type="entry name" value="Succinate-semialdehyde dehydrogenase I"/>
    <property type="match status" value="1"/>
</dbReference>